<dbReference type="SUPFAM" id="SSF53850">
    <property type="entry name" value="Periplasmic binding protein-like II"/>
    <property type="match status" value="1"/>
</dbReference>
<gene>
    <name evidence="6" type="ORF">ST47_g861</name>
</gene>
<dbReference type="GO" id="GO:0032993">
    <property type="term" value="C:protein-DNA complex"/>
    <property type="evidence" value="ECO:0007669"/>
    <property type="project" value="TreeGrafter"/>
</dbReference>
<evidence type="ECO:0000256" key="2">
    <source>
        <dbReference type="ARBA" id="ARBA00023015"/>
    </source>
</evidence>
<accession>A0A163LPJ5</accession>
<dbReference type="Gene3D" id="3.40.190.10">
    <property type="entry name" value="Periplasmic binding protein-like II"/>
    <property type="match status" value="2"/>
</dbReference>
<dbReference type="InterPro" id="IPR036388">
    <property type="entry name" value="WH-like_DNA-bd_sf"/>
</dbReference>
<dbReference type="AlphaFoldDB" id="A0A163LPJ5"/>
<evidence type="ECO:0000313" key="7">
    <source>
        <dbReference type="Proteomes" id="UP000076837"/>
    </source>
</evidence>
<keyword evidence="3" id="KW-0238">DNA-binding</keyword>
<evidence type="ECO:0000256" key="3">
    <source>
        <dbReference type="ARBA" id="ARBA00023125"/>
    </source>
</evidence>
<reference evidence="6 7" key="1">
    <citation type="journal article" date="2016" name="Sci. Rep.">
        <title>Draft genome sequencing and secretome analysis of fungal phytopathogen Ascochyta rabiei provides insight into the necrotrophic effector repertoire.</title>
        <authorList>
            <person name="Verma S."/>
            <person name="Gazara R.K."/>
            <person name="Nizam S."/>
            <person name="Parween S."/>
            <person name="Chattopadhyay D."/>
            <person name="Verma P.K."/>
        </authorList>
    </citation>
    <scope>NUCLEOTIDE SEQUENCE [LARGE SCALE GENOMIC DNA]</scope>
    <source>
        <strain evidence="6 7">ArDII</strain>
    </source>
</reference>
<dbReference type="InterPro" id="IPR036390">
    <property type="entry name" value="WH_DNA-bd_sf"/>
</dbReference>
<evidence type="ECO:0000313" key="6">
    <source>
        <dbReference type="EMBL" id="KZM27988.1"/>
    </source>
</evidence>
<dbReference type="STRING" id="5454.A0A163LPJ5"/>
<dbReference type="Pfam" id="PF03466">
    <property type="entry name" value="LysR_substrate"/>
    <property type="match status" value="1"/>
</dbReference>
<dbReference type="InterPro" id="IPR000847">
    <property type="entry name" value="LysR_HTH_N"/>
</dbReference>
<name>A0A163LPJ5_DIDRA</name>
<keyword evidence="7" id="KW-1185">Reference proteome</keyword>
<dbReference type="PROSITE" id="PS50931">
    <property type="entry name" value="HTH_LYSR"/>
    <property type="match status" value="1"/>
</dbReference>
<dbReference type="CDD" id="cd08414">
    <property type="entry name" value="PBP2_LTTR_aromatics_like"/>
    <property type="match status" value="1"/>
</dbReference>
<organism evidence="6 7">
    <name type="scientific">Didymella rabiei</name>
    <name type="common">Chickpea ascochyta blight fungus</name>
    <name type="synonym">Mycosphaerella rabiei</name>
    <dbReference type="NCBI Taxonomy" id="5454"/>
    <lineage>
        <taxon>Eukaryota</taxon>
        <taxon>Fungi</taxon>
        <taxon>Dikarya</taxon>
        <taxon>Ascomycota</taxon>
        <taxon>Pezizomycotina</taxon>
        <taxon>Dothideomycetes</taxon>
        <taxon>Pleosporomycetidae</taxon>
        <taxon>Pleosporales</taxon>
        <taxon>Pleosporineae</taxon>
        <taxon>Didymellaceae</taxon>
        <taxon>Ascochyta</taxon>
    </lineage>
</organism>
<feature type="domain" description="HTH lysR-type" evidence="5">
    <location>
        <begin position="4"/>
        <end position="61"/>
    </location>
</feature>
<comment type="caution">
    <text evidence="6">The sequence shown here is derived from an EMBL/GenBank/DDBJ whole genome shotgun (WGS) entry which is preliminary data.</text>
</comment>
<protein>
    <submittedName>
        <fullName evidence="6">DNA binding</fullName>
    </submittedName>
</protein>
<dbReference type="GO" id="GO:0003700">
    <property type="term" value="F:DNA-binding transcription factor activity"/>
    <property type="evidence" value="ECO:0007669"/>
    <property type="project" value="InterPro"/>
</dbReference>
<dbReference type="PRINTS" id="PR00039">
    <property type="entry name" value="HTHLYSR"/>
</dbReference>
<keyword evidence="2" id="KW-0805">Transcription regulation</keyword>
<evidence type="ECO:0000256" key="1">
    <source>
        <dbReference type="ARBA" id="ARBA00009437"/>
    </source>
</evidence>
<dbReference type="SUPFAM" id="SSF46785">
    <property type="entry name" value="Winged helix' DNA-binding domain"/>
    <property type="match status" value="1"/>
</dbReference>
<dbReference type="Gene3D" id="1.10.10.10">
    <property type="entry name" value="Winged helix-like DNA-binding domain superfamily/Winged helix DNA-binding domain"/>
    <property type="match status" value="1"/>
</dbReference>
<dbReference type="InterPro" id="IPR005119">
    <property type="entry name" value="LysR_subst-bd"/>
</dbReference>
<proteinExistence type="inferred from homology"/>
<evidence type="ECO:0000259" key="5">
    <source>
        <dbReference type="PROSITE" id="PS50931"/>
    </source>
</evidence>
<dbReference type="FunFam" id="1.10.10.10:FF:000001">
    <property type="entry name" value="LysR family transcriptional regulator"/>
    <property type="match status" value="1"/>
</dbReference>
<dbReference type="GO" id="GO:0003677">
    <property type="term" value="F:DNA binding"/>
    <property type="evidence" value="ECO:0007669"/>
    <property type="project" value="UniProtKB-KW"/>
</dbReference>
<dbReference type="PANTHER" id="PTHR30346">
    <property type="entry name" value="TRANSCRIPTIONAL DUAL REGULATOR HCAR-RELATED"/>
    <property type="match status" value="1"/>
</dbReference>
<evidence type="ECO:0000256" key="4">
    <source>
        <dbReference type="ARBA" id="ARBA00023163"/>
    </source>
</evidence>
<keyword evidence="4" id="KW-0804">Transcription</keyword>
<dbReference type="EMBL" id="JYNV01000039">
    <property type="protein sequence ID" value="KZM27988.1"/>
    <property type="molecule type" value="Genomic_DNA"/>
</dbReference>
<dbReference type="Pfam" id="PF00126">
    <property type="entry name" value="HTH_1"/>
    <property type="match status" value="1"/>
</dbReference>
<sequence length="295" mass="31720">MVDISTRLLRSFLVLADELNFTQASRRLMLAQQTLSSQISQLEKAIGVPLLVRTTRSVSLTPAGERLRVDGRAWLEAFDELIDSIGAAAEAQRPVIRLGVLPGGARGLVSRLLASAEQAGFEIDLRGYTPADPSCGLAQGETDVAITFSPISSEVDKIPLAAEPILLAIPVDHEWAGRKSIPLEEVLSVPLLSGTSPDPAWRSYWRLDHLRPEGVTGEVSFAAHSLESVMSMVAAGRGILPVVASIETDLPRPGIVYAPIDGAPPTALIAAVRRGERRPSVIRFTELVRKLASEE</sequence>
<comment type="similarity">
    <text evidence="1">Belongs to the LysR transcriptional regulatory family.</text>
</comment>
<dbReference type="Proteomes" id="UP000076837">
    <property type="component" value="Unassembled WGS sequence"/>
</dbReference>
<dbReference type="PANTHER" id="PTHR30346:SF0">
    <property type="entry name" value="HCA OPERON TRANSCRIPTIONAL ACTIVATOR HCAR"/>
    <property type="match status" value="1"/>
</dbReference>